<dbReference type="Proteomes" id="UP000036681">
    <property type="component" value="Unplaced"/>
</dbReference>
<accession>A0A0M3ISL8</accession>
<keyword evidence="1" id="KW-1185">Reference proteome</keyword>
<reference evidence="2" key="1">
    <citation type="submission" date="2017-02" db="UniProtKB">
        <authorList>
            <consortium name="WormBaseParasite"/>
        </authorList>
    </citation>
    <scope>IDENTIFICATION</scope>
</reference>
<name>A0A0M3ISL8_ASCLU</name>
<organism evidence="1 2">
    <name type="scientific">Ascaris lumbricoides</name>
    <name type="common">Giant roundworm</name>
    <dbReference type="NCBI Taxonomy" id="6252"/>
    <lineage>
        <taxon>Eukaryota</taxon>
        <taxon>Metazoa</taxon>
        <taxon>Ecdysozoa</taxon>
        <taxon>Nematoda</taxon>
        <taxon>Chromadorea</taxon>
        <taxon>Rhabditida</taxon>
        <taxon>Spirurina</taxon>
        <taxon>Ascaridomorpha</taxon>
        <taxon>Ascaridoidea</taxon>
        <taxon>Ascarididae</taxon>
        <taxon>Ascaris</taxon>
    </lineage>
</organism>
<evidence type="ECO:0000313" key="1">
    <source>
        <dbReference type="Proteomes" id="UP000036681"/>
    </source>
</evidence>
<dbReference type="AlphaFoldDB" id="A0A0M3ISL8"/>
<evidence type="ECO:0000313" key="2">
    <source>
        <dbReference type="WBParaSite" id="ALUE_0002174601-mRNA-1"/>
    </source>
</evidence>
<protein>
    <submittedName>
        <fullName evidence="2">Uncharacterized protein</fullName>
    </submittedName>
</protein>
<proteinExistence type="predicted"/>
<sequence length="52" mass="5614">MHFIGLLMVGKVNAVRVMVRKTPSSSLEVSLSKICLLCENSALKGMGCNSFI</sequence>
<dbReference type="WBParaSite" id="ALUE_0002174601-mRNA-1">
    <property type="protein sequence ID" value="ALUE_0002174601-mRNA-1"/>
    <property type="gene ID" value="ALUE_0002174601"/>
</dbReference>